<dbReference type="PANTHER" id="PTHR31973">
    <property type="entry name" value="POLYPROTEIN, PUTATIVE-RELATED"/>
    <property type="match status" value="1"/>
</dbReference>
<dbReference type="Gramene" id="KMS96443">
    <property type="protein sequence ID" value="KMS96443"/>
    <property type="gene ID" value="BVRB_9g224970"/>
</dbReference>
<dbReference type="AlphaFoldDB" id="A0A0J8B8Y8"/>
<dbReference type="EMBL" id="KQ090378">
    <property type="protein sequence ID" value="KMS96443.1"/>
    <property type="molecule type" value="Genomic_DNA"/>
</dbReference>
<organism evidence="2 3">
    <name type="scientific">Beta vulgaris subsp. vulgaris</name>
    <name type="common">Beet</name>
    <dbReference type="NCBI Taxonomy" id="3555"/>
    <lineage>
        <taxon>Eukaryota</taxon>
        <taxon>Viridiplantae</taxon>
        <taxon>Streptophyta</taxon>
        <taxon>Embryophyta</taxon>
        <taxon>Tracheophyta</taxon>
        <taxon>Spermatophyta</taxon>
        <taxon>Magnoliopsida</taxon>
        <taxon>eudicotyledons</taxon>
        <taxon>Gunneridae</taxon>
        <taxon>Pentapetalae</taxon>
        <taxon>Caryophyllales</taxon>
        <taxon>Chenopodiaceae</taxon>
        <taxon>Betoideae</taxon>
        <taxon>Beta</taxon>
    </lineage>
</organism>
<proteinExistence type="predicted"/>
<evidence type="ECO:0000313" key="3">
    <source>
        <dbReference type="Proteomes" id="UP000035740"/>
    </source>
</evidence>
<evidence type="ECO:0000256" key="1">
    <source>
        <dbReference type="SAM" id="MobiDB-lite"/>
    </source>
</evidence>
<gene>
    <name evidence="2" type="ORF">BVRB_9g224970</name>
</gene>
<name>A0A0J8B8Y8_BETVV</name>
<dbReference type="Proteomes" id="UP000035740">
    <property type="component" value="Unassembled WGS sequence"/>
</dbReference>
<reference evidence="2 3" key="1">
    <citation type="journal article" date="2014" name="Nature">
        <title>The genome of the recently domesticated crop plant sugar beet (Beta vulgaris).</title>
        <authorList>
            <person name="Dohm J.C."/>
            <person name="Minoche A.E."/>
            <person name="Holtgrawe D."/>
            <person name="Capella-Gutierrez S."/>
            <person name="Zakrzewski F."/>
            <person name="Tafer H."/>
            <person name="Rupp O."/>
            <person name="Sorensen T.R."/>
            <person name="Stracke R."/>
            <person name="Reinhardt R."/>
            <person name="Goesmann A."/>
            <person name="Kraft T."/>
            <person name="Schulz B."/>
            <person name="Stadler P.F."/>
            <person name="Schmidt T."/>
            <person name="Gabaldon T."/>
            <person name="Lehrach H."/>
            <person name="Weisshaar B."/>
            <person name="Himmelbauer H."/>
        </authorList>
    </citation>
    <scope>NUCLEOTIDE SEQUENCE [LARGE SCALE GENOMIC DNA]</scope>
    <source>
        <tissue evidence="2">Taproot</tissue>
    </source>
</reference>
<keyword evidence="3" id="KW-1185">Reference proteome</keyword>
<sequence length="259" mass="28631">MQPNEPLELVVQQPSEPPFSENTQPEPPLLGRGEPFIRKRIPKSTARRKGLLKPASVGGEMSSTGALLGGERSSAAIESNLGHESTDDNAYSPSNSGDTDETIDKACRELWPEVGRRYCTKHLSVNWKRVFSGPKMWQLFWLAAGATSEFTFKKAMQQIEKANPAARIWLANLGEQKRWTKHQFDTSIKSDVNKTNFVESFNSTLGIDRCRPVLTLLEATKKQKKLKEAAVASTSAAGQTKRKASTSNKGAATKKKKKN</sequence>
<feature type="region of interest" description="Disordered" evidence="1">
    <location>
        <begin position="228"/>
        <end position="259"/>
    </location>
</feature>
<feature type="compositionally biased region" description="Polar residues" evidence="1">
    <location>
        <begin position="88"/>
        <end position="97"/>
    </location>
</feature>
<feature type="region of interest" description="Disordered" evidence="1">
    <location>
        <begin position="1"/>
        <end position="67"/>
    </location>
</feature>
<dbReference type="OrthoDB" id="1937322at2759"/>
<feature type="region of interest" description="Disordered" evidence="1">
    <location>
        <begin position="80"/>
        <end position="101"/>
    </location>
</feature>
<protein>
    <submittedName>
        <fullName evidence="2">Uncharacterized protein</fullName>
    </submittedName>
</protein>
<dbReference type="PANTHER" id="PTHR31973:SF197">
    <property type="entry name" value="SWIM-TYPE DOMAIN-CONTAINING PROTEIN"/>
    <property type="match status" value="1"/>
</dbReference>
<feature type="compositionally biased region" description="Basic residues" evidence="1">
    <location>
        <begin position="38"/>
        <end position="51"/>
    </location>
</feature>
<accession>A0A0J8B8Y8</accession>
<evidence type="ECO:0000313" key="2">
    <source>
        <dbReference type="EMBL" id="KMS96443.1"/>
    </source>
</evidence>